<dbReference type="InterPro" id="IPR051275">
    <property type="entry name" value="Cell_adhesion_signaling"/>
</dbReference>
<dbReference type="PANTHER" id="PTHR11640:SF31">
    <property type="entry name" value="IRREGULAR CHIASM C-ROUGHEST PROTEIN-RELATED"/>
    <property type="match status" value="1"/>
</dbReference>
<dbReference type="Pfam" id="PF13927">
    <property type="entry name" value="Ig_3"/>
    <property type="match status" value="1"/>
</dbReference>
<dbReference type="InterPro" id="IPR036179">
    <property type="entry name" value="Ig-like_dom_sf"/>
</dbReference>
<dbReference type="InterPro" id="IPR003599">
    <property type="entry name" value="Ig_sub"/>
</dbReference>
<evidence type="ECO:0000256" key="2">
    <source>
        <dbReference type="ARBA" id="ARBA00023136"/>
    </source>
</evidence>
<dbReference type="Ensembl" id="ENSAOCT00000010161.2">
    <property type="protein sequence ID" value="ENSAOCP00000003222.1"/>
    <property type="gene ID" value="ENSAOCG00000006460.2"/>
</dbReference>
<proteinExistence type="predicted"/>
<keyword evidence="5" id="KW-0393">Immunoglobulin domain</keyword>
<organism evidence="6 7">
    <name type="scientific">Amphiprion ocellaris</name>
    <name type="common">Clown anemonefish</name>
    <dbReference type="NCBI Taxonomy" id="80972"/>
    <lineage>
        <taxon>Eukaryota</taxon>
        <taxon>Metazoa</taxon>
        <taxon>Chordata</taxon>
        <taxon>Craniata</taxon>
        <taxon>Vertebrata</taxon>
        <taxon>Euteleostomi</taxon>
        <taxon>Actinopterygii</taxon>
        <taxon>Neopterygii</taxon>
        <taxon>Teleostei</taxon>
        <taxon>Neoteleostei</taxon>
        <taxon>Acanthomorphata</taxon>
        <taxon>Ovalentaria</taxon>
        <taxon>Pomacentridae</taxon>
        <taxon>Amphiprion</taxon>
    </lineage>
</organism>
<keyword evidence="7" id="KW-1185">Reference proteome</keyword>
<dbReference type="AlphaFoldDB" id="A0A3Q1APD2"/>
<dbReference type="GO" id="GO:0050839">
    <property type="term" value="F:cell adhesion molecule binding"/>
    <property type="evidence" value="ECO:0007669"/>
    <property type="project" value="TreeGrafter"/>
</dbReference>
<dbReference type="InterPro" id="IPR013783">
    <property type="entry name" value="Ig-like_fold"/>
</dbReference>
<dbReference type="GeneTree" id="ENSGT00510000048311"/>
<reference evidence="6" key="3">
    <citation type="submission" date="2025-09" db="UniProtKB">
        <authorList>
            <consortium name="Ensembl"/>
        </authorList>
    </citation>
    <scope>IDENTIFICATION</scope>
</reference>
<dbReference type="SMART" id="SM00409">
    <property type="entry name" value="IG"/>
    <property type="match status" value="2"/>
</dbReference>
<dbReference type="CDD" id="cd00096">
    <property type="entry name" value="Ig"/>
    <property type="match status" value="1"/>
</dbReference>
<dbReference type="OMA" id="TCQLARN"/>
<dbReference type="GO" id="GO:0005911">
    <property type="term" value="C:cell-cell junction"/>
    <property type="evidence" value="ECO:0007669"/>
    <property type="project" value="TreeGrafter"/>
</dbReference>
<dbReference type="STRING" id="80972.ENSAOCP00000021568"/>
<dbReference type="PROSITE" id="PS50835">
    <property type="entry name" value="IG_LIKE"/>
    <property type="match status" value="2"/>
</dbReference>
<keyword evidence="4" id="KW-0325">Glycoprotein</keyword>
<protein>
    <submittedName>
        <fullName evidence="6">Uncharacterized protein</fullName>
    </submittedName>
</protein>
<evidence type="ECO:0000256" key="1">
    <source>
        <dbReference type="ARBA" id="ARBA00004479"/>
    </source>
</evidence>
<reference evidence="6 7" key="1">
    <citation type="submission" date="2022-01" db="EMBL/GenBank/DDBJ databases">
        <title>A chromosome-scale genome assembly of the false clownfish, Amphiprion ocellaris.</title>
        <authorList>
            <person name="Ryu T."/>
        </authorList>
    </citation>
    <scope>NUCLEOTIDE SEQUENCE [LARGE SCALE GENOMIC DNA]</scope>
</reference>
<dbReference type="Gene3D" id="2.60.40.10">
    <property type="entry name" value="Immunoglobulins"/>
    <property type="match status" value="2"/>
</dbReference>
<accession>A0A3Q1APD2</accession>
<evidence type="ECO:0000313" key="6">
    <source>
        <dbReference type="Ensembl" id="ENSAOCP00000003222.1"/>
    </source>
</evidence>
<name>A0A3Q1APD2_AMPOC</name>
<dbReference type="InterPro" id="IPR007110">
    <property type="entry name" value="Ig-like_dom"/>
</dbReference>
<keyword evidence="2" id="KW-0472">Membrane</keyword>
<keyword evidence="3" id="KW-1015">Disulfide bond</keyword>
<dbReference type="PANTHER" id="PTHR11640">
    <property type="entry name" value="NEPHRIN"/>
    <property type="match status" value="1"/>
</dbReference>
<evidence type="ECO:0000256" key="5">
    <source>
        <dbReference type="ARBA" id="ARBA00023319"/>
    </source>
</evidence>
<dbReference type="InterPro" id="IPR013151">
    <property type="entry name" value="Immunoglobulin_dom"/>
</dbReference>
<evidence type="ECO:0000256" key="4">
    <source>
        <dbReference type="ARBA" id="ARBA00023180"/>
    </source>
</evidence>
<reference evidence="6" key="2">
    <citation type="submission" date="2025-08" db="UniProtKB">
        <authorList>
            <consortium name="Ensembl"/>
        </authorList>
    </citation>
    <scope>IDENTIFICATION</scope>
</reference>
<dbReference type="OrthoDB" id="6106100at2759"/>
<evidence type="ECO:0000313" key="7">
    <source>
        <dbReference type="Proteomes" id="UP001501940"/>
    </source>
</evidence>
<comment type="subcellular location">
    <subcellularLocation>
        <location evidence="1">Membrane</location>
        <topology evidence="1">Single-pass type I membrane protein</topology>
    </subcellularLocation>
</comment>
<sequence>MKLIFRASLLHLLLYCATHTACVNIESDPVVDGEGLIQAELNNTVSLKCTVGGDTLDDEELVWLRNGLTVKLNEENKKGASSVCVSPVIYDDNEATFTCQLKNNATVKASVTLRVTYPPELSGSEEVTVEEESKLVLSCDIWANPPVSSVVWALNGSMVDLLAGDFVVTTDGSISQLIASKVERSLHEGTYQCTANSPKYGAYSKTFYVTAADKTMKFPLMPMIAAIVVVILTAILAIVSRWRKIAKCFKK</sequence>
<dbReference type="GO" id="GO:0098609">
    <property type="term" value="P:cell-cell adhesion"/>
    <property type="evidence" value="ECO:0007669"/>
    <property type="project" value="TreeGrafter"/>
</dbReference>
<gene>
    <name evidence="6" type="primary">TMIGD1</name>
</gene>
<dbReference type="Pfam" id="PF00047">
    <property type="entry name" value="ig"/>
    <property type="match status" value="1"/>
</dbReference>
<dbReference type="SUPFAM" id="SSF48726">
    <property type="entry name" value="Immunoglobulin"/>
    <property type="match status" value="2"/>
</dbReference>
<dbReference type="Proteomes" id="UP001501940">
    <property type="component" value="Chromosome 14"/>
</dbReference>
<dbReference type="GO" id="GO:0005886">
    <property type="term" value="C:plasma membrane"/>
    <property type="evidence" value="ECO:0007669"/>
    <property type="project" value="TreeGrafter"/>
</dbReference>
<evidence type="ECO:0000256" key="3">
    <source>
        <dbReference type="ARBA" id="ARBA00023157"/>
    </source>
</evidence>